<reference evidence="1 2" key="1">
    <citation type="submission" date="2016-08" db="EMBL/GenBank/DDBJ databases">
        <authorList>
            <person name="Seilhamer J.J."/>
        </authorList>
    </citation>
    <scope>NUCLEOTIDE SEQUENCE [LARGE SCALE GENOMIC DNA]</scope>
    <source>
        <strain evidence="1 2">NML150140-1</strain>
    </source>
</reference>
<gene>
    <name evidence="1" type="ORF">BEI59_33385</name>
</gene>
<protein>
    <submittedName>
        <fullName evidence="1">Uncharacterized protein</fullName>
    </submittedName>
</protein>
<dbReference type="OrthoDB" id="2065377at2"/>
<name>A0A1E3U6Z0_9FIRM</name>
<dbReference type="RefSeq" id="WP_069432397.1">
    <property type="nucleotide sequence ID" value="NZ_MEHA01000043.1"/>
</dbReference>
<sequence>MKRKLLSTLLLTSLLIISGCGKQDGRTDSWGQPQSYAEIAEKLKNFEITGITDELIQNLESDYAQLPPDVEFDKTANLLTAVGAGTFNAATGTWTPATNGVYCFDIEIYNLTTMYTDFLLGVSSLDKEELDFQNITEDTSQVNWEEGTGKRTVSFTWNGKSYSLEAEMHNDWFDAGVANELGKIIKENSKDKQLFFADDGYQECIVFYRDKEWADNFQKETGLVLSPTP</sequence>
<organism evidence="1 2">
    <name type="scientific">Eisenbergiella tayi</name>
    <dbReference type="NCBI Taxonomy" id="1432052"/>
    <lineage>
        <taxon>Bacteria</taxon>
        <taxon>Bacillati</taxon>
        <taxon>Bacillota</taxon>
        <taxon>Clostridia</taxon>
        <taxon>Lachnospirales</taxon>
        <taxon>Lachnospiraceae</taxon>
        <taxon>Eisenbergiella</taxon>
    </lineage>
</organism>
<proteinExistence type="predicted"/>
<comment type="caution">
    <text evidence="1">The sequence shown here is derived from an EMBL/GenBank/DDBJ whole genome shotgun (WGS) entry which is preliminary data.</text>
</comment>
<accession>A0A1E3U6Z0</accession>
<dbReference type="AlphaFoldDB" id="A0A1E3U6Z0"/>
<evidence type="ECO:0000313" key="2">
    <source>
        <dbReference type="Proteomes" id="UP000094271"/>
    </source>
</evidence>
<dbReference type="Proteomes" id="UP000094271">
    <property type="component" value="Unassembled WGS sequence"/>
</dbReference>
<evidence type="ECO:0000313" key="1">
    <source>
        <dbReference type="EMBL" id="ODR39321.1"/>
    </source>
</evidence>
<dbReference type="PROSITE" id="PS51257">
    <property type="entry name" value="PROKAR_LIPOPROTEIN"/>
    <property type="match status" value="1"/>
</dbReference>
<dbReference type="EMBL" id="MEHA01000043">
    <property type="protein sequence ID" value="ODR39321.1"/>
    <property type="molecule type" value="Genomic_DNA"/>
</dbReference>